<organism evidence="3">
    <name type="scientific">Amorphochlora amoebiformis</name>
    <dbReference type="NCBI Taxonomy" id="1561963"/>
    <lineage>
        <taxon>Eukaryota</taxon>
        <taxon>Sar</taxon>
        <taxon>Rhizaria</taxon>
        <taxon>Cercozoa</taxon>
        <taxon>Chlorarachniophyceae</taxon>
        <taxon>Amorphochlora</taxon>
    </lineage>
</organism>
<dbReference type="PANTHER" id="PTHR12897">
    <property type="entry name" value="COLON CANCER-ASSOCIATED PROTEIN MIC1"/>
    <property type="match status" value="1"/>
</dbReference>
<dbReference type="Pfam" id="PF07035">
    <property type="entry name" value="RMC1_C"/>
    <property type="match status" value="1"/>
</dbReference>
<evidence type="ECO:0000256" key="1">
    <source>
        <dbReference type="SAM" id="MobiDB-lite"/>
    </source>
</evidence>
<dbReference type="EMBL" id="HBEM01004927">
    <property type="protein sequence ID" value="CAD8435238.1"/>
    <property type="molecule type" value="Transcribed_RNA"/>
</dbReference>
<dbReference type="GO" id="GO:0005765">
    <property type="term" value="C:lysosomal membrane"/>
    <property type="evidence" value="ECO:0007669"/>
    <property type="project" value="TreeGrafter"/>
</dbReference>
<dbReference type="AlphaFoldDB" id="A0A7S0CXT4"/>
<evidence type="ECO:0000259" key="2">
    <source>
        <dbReference type="Pfam" id="PF07035"/>
    </source>
</evidence>
<name>A0A7S0CXT4_9EUKA</name>
<dbReference type="InterPro" id="IPR040371">
    <property type="entry name" value="RMC1"/>
</dbReference>
<dbReference type="GO" id="GO:0031902">
    <property type="term" value="C:late endosome membrane"/>
    <property type="evidence" value="ECO:0007669"/>
    <property type="project" value="TreeGrafter"/>
</dbReference>
<gene>
    <name evidence="3" type="ORF">LAMO00422_LOCUS3453</name>
</gene>
<evidence type="ECO:0000313" key="3">
    <source>
        <dbReference type="EMBL" id="CAD8435238.1"/>
    </source>
</evidence>
<dbReference type="GO" id="GO:0010506">
    <property type="term" value="P:regulation of autophagy"/>
    <property type="evidence" value="ECO:0007669"/>
    <property type="project" value="InterPro"/>
</dbReference>
<accession>A0A7S0CXT4</accession>
<dbReference type="PANTHER" id="PTHR12897:SF4">
    <property type="entry name" value="REGULATOR OF MON1-CCZ1 COMPLEX"/>
    <property type="match status" value="1"/>
</dbReference>
<protein>
    <recommendedName>
        <fullName evidence="2">Mic1 domain-containing protein</fullName>
    </recommendedName>
</protein>
<proteinExistence type="predicted"/>
<dbReference type="GO" id="GO:0035658">
    <property type="term" value="C:Mon1-Ccz1 complex"/>
    <property type="evidence" value="ECO:0007669"/>
    <property type="project" value="InterPro"/>
</dbReference>
<reference evidence="3" key="1">
    <citation type="submission" date="2021-01" db="EMBL/GenBank/DDBJ databases">
        <authorList>
            <person name="Corre E."/>
            <person name="Pelletier E."/>
            <person name="Niang G."/>
            <person name="Scheremetjew M."/>
            <person name="Finn R."/>
            <person name="Kale V."/>
            <person name="Holt S."/>
            <person name="Cochrane G."/>
            <person name="Meng A."/>
            <person name="Brown T."/>
            <person name="Cohen L."/>
        </authorList>
    </citation>
    <scope>NUCLEOTIDE SEQUENCE</scope>
    <source>
        <strain evidence="3">CCMP2058</strain>
    </source>
</reference>
<feature type="domain" description="Mic1" evidence="2">
    <location>
        <begin position="159"/>
        <end position="412"/>
    </location>
</feature>
<feature type="region of interest" description="Disordered" evidence="1">
    <location>
        <begin position="463"/>
        <end position="488"/>
    </location>
</feature>
<feature type="compositionally biased region" description="Low complexity" evidence="1">
    <location>
        <begin position="476"/>
        <end position="488"/>
    </location>
</feature>
<sequence length="488" mass="55934">MCIYINEKKGKLYVLELERDSMVQRHVFELYSASKYEVSVVDNVLVVHNMLAKLAILFDVRTDSSSALAAPLPIAYDHYEQTINSLSPTRNRAHCIQDHKYENWSFLPERYVLDNSVFKEKNTNSLWTMQLDLQAIVHSWPSTKRALLVDFLLKRREGQSKALLLDVLFHLVYEGAPLPTISRLFALMHAVAYEARKVIKKISLIQGENKEKKTSIERYERGEVWAPKGWMGYQVISQEDLCESVFQKCIDSGLSPRRLTPYMIECIRSAIRQSLRITPKFNMMLVDFLIMDKRFFELHQFLQYHVLQDSTELASILISLEKSYEPAFQLGLDMLYRLTEFTVMMRVLLSKGQVLAALQLVPHTSAVFREKGLKPRDFLKKAVADGKPSCFFTTFRFFQARNQALRGFPDFLANDACEEFTTMFHANFRGKKETLPVLLLPTGIEGKETKSEPDYLVIGRETKVEETPPLTPAPAAPTTSASSTTAVM</sequence>
<dbReference type="InterPro" id="IPR009755">
    <property type="entry name" value="RMC1_C"/>
</dbReference>